<dbReference type="GO" id="GO:0016301">
    <property type="term" value="F:kinase activity"/>
    <property type="evidence" value="ECO:0007669"/>
    <property type="project" value="UniProtKB-KW"/>
</dbReference>
<keyword evidence="3" id="KW-0547">Nucleotide-binding</keyword>
<dbReference type="Gene3D" id="3.40.980.20">
    <property type="entry name" value="Four-carbon acid sugar kinase, nucleotide binding domain"/>
    <property type="match status" value="1"/>
</dbReference>
<reference evidence="9 10" key="1">
    <citation type="submission" date="2018-01" db="EMBL/GenBank/DDBJ databases">
        <title>Species boundaries and ecological features among Paraburkholderia terrae DSMZ17804T, P. hospita DSMZ17164T and P. caribensis DSMZ13236T.</title>
        <authorList>
            <person name="Pratama A.A."/>
        </authorList>
    </citation>
    <scope>NUCLEOTIDE SEQUENCE [LARGE SCALE GENOMIC DNA]</scope>
    <source>
        <strain evidence="9 10">DSM 17804</strain>
    </source>
</reference>
<evidence type="ECO:0000313" key="9">
    <source>
        <dbReference type="EMBL" id="AUT61366.1"/>
    </source>
</evidence>
<dbReference type="Gene3D" id="3.40.50.10840">
    <property type="entry name" value="Putative sugar-binding, N-terminal domain"/>
    <property type="match status" value="1"/>
</dbReference>
<dbReference type="InterPro" id="IPR037051">
    <property type="entry name" value="4-carb_acid_sugar_kinase_N_sf"/>
</dbReference>
<dbReference type="OrthoDB" id="191465at2"/>
<dbReference type="GO" id="GO:0005524">
    <property type="term" value="F:ATP binding"/>
    <property type="evidence" value="ECO:0007669"/>
    <property type="project" value="UniProtKB-KW"/>
</dbReference>
<evidence type="ECO:0000259" key="8">
    <source>
        <dbReference type="Pfam" id="PF17042"/>
    </source>
</evidence>
<dbReference type="KEGG" id="pter:C2L65_16645"/>
<evidence type="ECO:0000256" key="6">
    <source>
        <dbReference type="ARBA" id="ARBA00023277"/>
    </source>
</evidence>
<sequence length="435" mass="46423">MSASYGFYGDDFTGATDTLAHLARAGRKTLLFLAPPSQARLDSVGPLDAIGIAGAARAMPPAAMSDELARVGACFAALGVRVMHYKVCSTFDSAPGIGNIATAVATLRRYVDNPFVPIVGGQPGLLRYCAFGQLFAASGGDTRAIHRIDRHPTMSRHPVTPMHEADLRLHLERQGMRDVASVDWRAYALPFDELEAMVDAKVALGSSAILFDVLRDDDLLTLGRLISARSRRAPLLAVGASSVAQAWCAADNASASREHHEPPPLGRAQGPVFALAGSLSPVTAAQIEATRSYWKIELDPLACDGDTLRFKAAPIVDMLRDGRNVLAFTRRPHASAGDAQQEDASRERTAQACAALLRDVVRAARPRRIGIAGGDTSSHAVQALDAWGLSYRAPLTAGVTVCRLHADEPWLDGTEIMFKGGQMGDVDVLERLIEG</sequence>
<dbReference type="InterPro" id="IPR031475">
    <property type="entry name" value="NBD_C"/>
</dbReference>
<dbReference type="InterPro" id="IPR042213">
    <property type="entry name" value="NBD_C_sf"/>
</dbReference>
<keyword evidence="6" id="KW-0119">Carbohydrate metabolism</keyword>
<evidence type="ECO:0000256" key="2">
    <source>
        <dbReference type="ARBA" id="ARBA00022679"/>
    </source>
</evidence>
<accession>A0A2I8EP73</accession>
<comment type="similarity">
    <text evidence="1">Belongs to the four-carbon acid sugar kinase family.</text>
</comment>
<evidence type="ECO:0000256" key="5">
    <source>
        <dbReference type="ARBA" id="ARBA00022840"/>
    </source>
</evidence>
<evidence type="ECO:0000256" key="1">
    <source>
        <dbReference type="ARBA" id="ARBA00005715"/>
    </source>
</evidence>
<keyword evidence="4 9" id="KW-0418">Kinase</keyword>
<keyword evidence="5" id="KW-0067">ATP-binding</keyword>
<feature type="domain" description="Four-carbon acid sugar kinase N-terminal" evidence="7">
    <location>
        <begin position="6"/>
        <end position="246"/>
    </location>
</feature>
<dbReference type="SUPFAM" id="SSF142764">
    <property type="entry name" value="YgbK-like"/>
    <property type="match status" value="1"/>
</dbReference>
<protein>
    <submittedName>
        <fullName evidence="9">Four-carbon acid sugar kinase family protein</fullName>
    </submittedName>
</protein>
<gene>
    <name evidence="9" type="ORF">C2L65_16645</name>
</gene>
<proteinExistence type="inferred from homology"/>
<dbReference type="Pfam" id="PF07005">
    <property type="entry name" value="SBD_N"/>
    <property type="match status" value="1"/>
</dbReference>
<dbReference type="RefSeq" id="WP_042304305.1">
    <property type="nucleotide sequence ID" value="NZ_CP026112.1"/>
</dbReference>
<feature type="domain" description="Four-carbon acid sugar kinase nucleotide binding" evidence="8">
    <location>
        <begin position="274"/>
        <end position="429"/>
    </location>
</feature>
<evidence type="ECO:0000259" key="7">
    <source>
        <dbReference type="Pfam" id="PF07005"/>
    </source>
</evidence>
<dbReference type="InterPro" id="IPR010737">
    <property type="entry name" value="4-carb_acid_sugar_kinase_N"/>
</dbReference>
<evidence type="ECO:0000256" key="3">
    <source>
        <dbReference type="ARBA" id="ARBA00022741"/>
    </source>
</evidence>
<keyword evidence="2" id="KW-0808">Transferase</keyword>
<name>A0A2I8EP73_9BURK</name>
<dbReference type="Pfam" id="PF17042">
    <property type="entry name" value="NBD_C"/>
    <property type="match status" value="1"/>
</dbReference>
<evidence type="ECO:0000256" key="4">
    <source>
        <dbReference type="ARBA" id="ARBA00022777"/>
    </source>
</evidence>
<dbReference type="Proteomes" id="UP000243502">
    <property type="component" value="Chromosome 2"/>
</dbReference>
<dbReference type="AlphaFoldDB" id="A0A2I8EP73"/>
<dbReference type="EMBL" id="CP026112">
    <property type="protein sequence ID" value="AUT61366.1"/>
    <property type="molecule type" value="Genomic_DNA"/>
</dbReference>
<evidence type="ECO:0000313" key="10">
    <source>
        <dbReference type="Proteomes" id="UP000243502"/>
    </source>
</evidence>
<organism evidence="9 10">
    <name type="scientific">Paraburkholderia terrae</name>
    <dbReference type="NCBI Taxonomy" id="311230"/>
    <lineage>
        <taxon>Bacteria</taxon>
        <taxon>Pseudomonadati</taxon>
        <taxon>Pseudomonadota</taxon>
        <taxon>Betaproteobacteria</taxon>
        <taxon>Burkholderiales</taxon>
        <taxon>Burkholderiaceae</taxon>
        <taxon>Paraburkholderia</taxon>
    </lineage>
</organism>